<organism evidence="17 18">
    <name type="scientific">Orbilia ellipsospora</name>
    <dbReference type="NCBI Taxonomy" id="2528407"/>
    <lineage>
        <taxon>Eukaryota</taxon>
        <taxon>Fungi</taxon>
        <taxon>Dikarya</taxon>
        <taxon>Ascomycota</taxon>
        <taxon>Pezizomycotina</taxon>
        <taxon>Orbiliomycetes</taxon>
        <taxon>Orbiliales</taxon>
        <taxon>Orbiliaceae</taxon>
        <taxon>Orbilia</taxon>
    </lineage>
</organism>
<dbReference type="GO" id="GO:0016787">
    <property type="term" value="F:hydrolase activity"/>
    <property type="evidence" value="ECO:0007669"/>
    <property type="project" value="UniProtKB-KW"/>
</dbReference>
<name>A0AAV9XHL6_9PEZI</name>
<dbReference type="AlphaFoldDB" id="A0AAV9XHL6"/>
<dbReference type="EMBL" id="JAVHJO010000006">
    <property type="protein sequence ID" value="KAK6539328.1"/>
    <property type="molecule type" value="Genomic_DNA"/>
</dbReference>
<dbReference type="PANTHER" id="PTHR10903">
    <property type="entry name" value="GTPASE, IMAP FAMILY MEMBER-RELATED"/>
    <property type="match status" value="1"/>
</dbReference>
<evidence type="ECO:0000256" key="12">
    <source>
        <dbReference type="ARBA" id="ARBA00022989"/>
    </source>
</evidence>
<dbReference type="GO" id="GO:0005525">
    <property type="term" value="F:GTP binding"/>
    <property type="evidence" value="ECO:0007669"/>
    <property type="project" value="InterPro"/>
</dbReference>
<proteinExistence type="predicted"/>
<keyword evidence="13" id="KW-0472">Membrane</keyword>
<keyword evidence="5" id="KW-0934">Plastid</keyword>
<dbReference type="GO" id="GO:0015031">
    <property type="term" value="P:protein transport"/>
    <property type="evidence" value="ECO:0007669"/>
    <property type="project" value="UniProtKB-KW"/>
</dbReference>
<comment type="cofactor">
    <cofactor evidence="1">
        <name>Mg(2+)</name>
        <dbReference type="ChEBI" id="CHEBI:18420"/>
    </cofactor>
</comment>
<sequence>MERRYTWQSSSRRDESTSSKEVIVGLMGITGAGKSTFIETVTGRRGIAGHSLDGETREVKSYDTVIDGVKVTLVDTPGFDDNLESNMDIMKKISTWLASSYQDNRLLSGIVYLHPIKTPRMTGAAMRTLDMIRSMCGEKFYQNLALCTTFWDEIERSQGFLREKELMENPGFWREMVDRGANCHRLDGRKAACVEVLRTILNNQPTPLRMNEEMASPGGIFENTAAARSAGAGGSGGDIQAMKRMYEDMLTRAREETDLLLKRQKEQHERDMQMEKFRMEMAFKTQIETLKMEKEMNDLRLENIKTIHKEKEEMLQRMQSDTRRNLTEEQTRSDKIASDRLDELNRLRAKKDEIERAMEATKREMREKETATQKKLKDEEAYGRLERLKLQSSWTKYQIEMFGEVGPATGAKMFIDTTLYLSLMMTCDSCCNPLGSGRYYCCATCSELKQPATNTYDLCRHCYEQGRRCLSQDHTLEEKNVNDGLAGVCGRAVGLAKKIFCNVCLEACLGMYLRKLNNLTASAAVLQYFYSAS</sequence>
<accession>A0AAV9XHL6</accession>
<keyword evidence="7" id="KW-0479">Metal-binding</keyword>
<reference evidence="17 18" key="1">
    <citation type="submission" date="2019-10" db="EMBL/GenBank/DDBJ databases">
        <authorList>
            <person name="Palmer J.M."/>
        </authorList>
    </citation>
    <scope>NUCLEOTIDE SEQUENCE [LARGE SCALE GENOMIC DNA]</scope>
    <source>
        <strain evidence="17 18">TWF694</strain>
    </source>
</reference>
<protein>
    <recommendedName>
        <fullName evidence="16">G domain-containing protein</fullName>
    </recommendedName>
</protein>
<dbReference type="InterPro" id="IPR006073">
    <property type="entry name" value="GTP-bd"/>
</dbReference>
<evidence type="ECO:0000313" key="17">
    <source>
        <dbReference type="EMBL" id="KAK6539328.1"/>
    </source>
</evidence>
<evidence type="ECO:0000256" key="8">
    <source>
        <dbReference type="ARBA" id="ARBA00022801"/>
    </source>
</evidence>
<evidence type="ECO:0000256" key="6">
    <source>
        <dbReference type="ARBA" id="ARBA00022692"/>
    </source>
</evidence>
<evidence type="ECO:0000256" key="2">
    <source>
        <dbReference type="ARBA" id="ARBA00004167"/>
    </source>
</evidence>
<evidence type="ECO:0000256" key="3">
    <source>
        <dbReference type="ARBA" id="ARBA00022448"/>
    </source>
</evidence>
<keyword evidence="18" id="KW-1185">Reference proteome</keyword>
<feature type="coiled-coil region" evidence="15">
    <location>
        <begin position="301"/>
        <end position="374"/>
    </location>
</feature>
<keyword evidence="3" id="KW-0813">Transport</keyword>
<dbReference type="GO" id="GO:0016020">
    <property type="term" value="C:membrane"/>
    <property type="evidence" value="ECO:0007669"/>
    <property type="project" value="UniProtKB-SubCell"/>
</dbReference>
<evidence type="ECO:0000256" key="13">
    <source>
        <dbReference type="ARBA" id="ARBA00023136"/>
    </source>
</evidence>
<keyword evidence="4" id="KW-0150">Chloroplast</keyword>
<evidence type="ECO:0000256" key="7">
    <source>
        <dbReference type="ARBA" id="ARBA00022723"/>
    </source>
</evidence>
<evidence type="ECO:0000256" key="10">
    <source>
        <dbReference type="ARBA" id="ARBA00022842"/>
    </source>
</evidence>
<keyword evidence="11" id="KW-0653">Protein transport</keyword>
<evidence type="ECO:0000256" key="5">
    <source>
        <dbReference type="ARBA" id="ARBA00022640"/>
    </source>
</evidence>
<dbReference type="SUPFAM" id="SSF52540">
    <property type="entry name" value="P-loop containing nucleoside triphosphate hydrolases"/>
    <property type="match status" value="1"/>
</dbReference>
<dbReference type="CDD" id="cd00882">
    <property type="entry name" value="Ras_like_GTPase"/>
    <property type="match status" value="1"/>
</dbReference>
<keyword evidence="9" id="KW-1002">Plastid outer membrane</keyword>
<dbReference type="Proteomes" id="UP001365542">
    <property type="component" value="Unassembled WGS sequence"/>
</dbReference>
<comment type="caution">
    <text evidence="17">The sequence shown here is derived from an EMBL/GenBank/DDBJ whole genome shotgun (WGS) entry which is preliminary data.</text>
</comment>
<dbReference type="GO" id="GO:0046872">
    <property type="term" value="F:metal ion binding"/>
    <property type="evidence" value="ECO:0007669"/>
    <property type="project" value="UniProtKB-KW"/>
</dbReference>
<evidence type="ECO:0000256" key="1">
    <source>
        <dbReference type="ARBA" id="ARBA00001946"/>
    </source>
</evidence>
<evidence type="ECO:0000259" key="16">
    <source>
        <dbReference type="Pfam" id="PF01926"/>
    </source>
</evidence>
<evidence type="ECO:0000256" key="15">
    <source>
        <dbReference type="SAM" id="Coils"/>
    </source>
</evidence>
<keyword evidence="6" id="KW-0812">Transmembrane</keyword>
<comment type="subcellular location">
    <subcellularLocation>
        <location evidence="2">Membrane</location>
        <topology evidence="2">Single-pass membrane protein</topology>
    </subcellularLocation>
    <subcellularLocation>
        <location evidence="14">Plastid</location>
        <location evidence="14">Chloroplast outer membrane</location>
    </subcellularLocation>
</comment>
<evidence type="ECO:0000256" key="11">
    <source>
        <dbReference type="ARBA" id="ARBA00022927"/>
    </source>
</evidence>
<keyword evidence="10" id="KW-0460">Magnesium</keyword>
<evidence type="ECO:0000313" key="18">
    <source>
        <dbReference type="Proteomes" id="UP001365542"/>
    </source>
</evidence>
<dbReference type="InterPro" id="IPR045058">
    <property type="entry name" value="GIMA/IAN/Toc"/>
</dbReference>
<dbReference type="PANTHER" id="PTHR10903:SF135">
    <property type="entry name" value="TRANSLOCASE OF CHLOROPLAST 120, CHLOROPLASTIC-RELATED"/>
    <property type="match status" value="1"/>
</dbReference>
<evidence type="ECO:0000256" key="9">
    <source>
        <dbReference type="ARBA" id="ARBA00022805"/>
    </source>
</evidence>
<feature type="domain" description="G" evidence="16">
    <location>
        <begin position="24"/>
        <end position="90"/>
    </location>
</feature>
<dbReference type="InterPro" id="IPR027417">
    <property type="entry name" value="P-loop_NTPase"/>
</dbReference>
<dbReference type="Pfam" id="PF01926">
    <property type="entry name" value="MMR_HSR1"/>
    <property type="match status" value="1"/>
</dbReference>
<keyword evidence="12" id="KW-1133">Transmembrane helix</keyword>
<keyword evidence="15" id="KW-0175">Coiled coil</keyword>
<evidence type="ECO:0000256" key="14">
    <source>
        <dbReference type="ARBA" id="ARBA00024013"/>
    </source>
</evidence>
<dbReference type="Gene3D" id="3.40.50.300">
    <property type="entry name" value="P-loop containing nucleotide triphosphate hydrolases"/>
    <property type="match status" value="1"/>
</dbReference>
<gene>
    <name evidence="17" type="ORF">TWF694_009561</name>
</gene>
<evidence type="ECO:0000256" key="4">
    <source>
        <dbReference type="ARBA" id="ARBA00022528"/>
    </source>
</evidence>
<keyword evidence="8" id="KW-0378">Hydrolase</keyword>